<keyword evidence="1" id="KW-0812">Transmembrane</keyword>
<dbReference type="Proteomes" id="UP000032309">
    <property type="component" value="Unassembled WGS sequence"/>
</dbReference>
<keyword evidence="1" id="KW-0472">Membrane</keyword>
<gene>
    <name evidence="2" type="ORF">BROSI_A0021</name>
</gene>
<dbReference type="EMBL" id="BAFN01000001">
    <property type="protein sequence ID" value="GAN31520.1"/>
    <property type="molecule type" value="Genomic_DNA"/>
</dbReference>
<keyword evidence="1" id="KW-1133">Transmembrane helix</keyword>
<evidence type="ECO:0000256" key="1">
    <source>
        <dbReference type="SAM" id="Phobius"/>
    </source>
</evidence>
<evidence type="ECO:0000313" key="3">
    <source>
        <dbReference type="Proteomes" id="UP000032309"/>
    </source>
</evidence>
<proteinExistence type="predicted"/>
<sequence length="59" mass="6961">MLAGHYLKKYNYEIEYNVLNVSDILFMMMSLLIGLPQRLIRIMQVKRILGSAVRKMDDN</sequence>
<protein>
    <submittedName>
        <fullName evidence="2">Uncharacterized protein</fullName>
    </submittedName>
</protein>
<feature type="transmembrane region" description="Helical" evidence="1">
    <location>
        <begin position="16"/>
        <end position="35"/>
    </location>
</feature>
<organism evidence="2 3">
    <name type="scientific">Candidatus Brocadia sinica JPN1</name>
    <dbReference type="NCBI Taxonomy" id="1197129"/>
    <lineage>
        <taxon>Bacteria</taxon>
        <taxon>Pseudomonadati</taxon>
        <taxon>Planctomycetota</taxon>
        <taxon>Candidatus Brocadiia</taxon>
        <taxon>Candidatus Brocadiales</taxon>
        <taxon>Candidatus Brocadiaceae</taxon>
        <taxon>Candidatus Brocadia</taxon>
    </lineage>
</organism>
<evidence type="ECO:0000313" key="2">
    <source>
        <dbReference type="EMBL" id="GAN31520.1"/>
    </source>
</evidence>
<reference evidence="3" key="1">
    <citation type="journal article" date="2015" name="Genome Announc.">
        <title>Draft Genome Sequence of an Anaerobic Ammonium-Oxidizing Bacterium, "Candidatus Brocadia sinica".</title>
        <authorList>
            <person name="Oshiki M."/>
            <person name="Shinyako-Hata K."/>
            <person name="Satoh H."/>
            <person name="Okabe S."/>
        </authorList>
    </citation>
    <scope>NUCLEOTIDE SEQUENCE [LARGE SCALE GENOMIC DNA]</scope>
    <source>
        <strain evidence="3">JPN1</strain>
    </source>
</reference>
<comment type="caution">
    <text evidence="2">The sequence shown here is derived from an EMBL/GenBank/DDBJ whole genome shotgun (WGS) entry which is preliminary data.</text>
</comment>
<accession>A0ABQ0JS14</accession>
<name>A0ABQ0JS14_9BACT</name>
<keyword evidence="3" id="KW-1185">Reference proteome</keyword>